<evidence type="ECO:0000256" key="2">
    <source>
        <dbReference type="SAM" id="Phobius"/>
    </source>
</evidence>
<feature type="region of interest" description="Disordered" evidence="1">
    <location>
        <begin position="177"/>
        <end position="199"/>
    </location>
</feature>
<organism evidence="3 4">
    <name type="scientific">Collinsella aerofaciens</name>
    <dbReference type="NCBI Taxonomy" id="74426"/>
    <lineage>
        <taxon>Bacteria</taxon>
        <taxon>Bacillati</taxon>
        <taxon>Actinomycetota</taxon>
        <taxon>Coriobacteriia</taxon>
        <taxon>Coriobacteriales</taxon>
        <taxon>Coriobacteriaceae</taxon>
        <taxon>Collinsella</taxon>
    </lineage>
</organism>
<dbReference type="AlphaFoldDB" id="A0A2D1TWZ1"/>
<name>A0A2D1TWZ1_9ACTN</name>
<gene>
    <name evidence="3" type="ORF">CSV91_04390</name>
</gene>
<feature type="transmembrane region" description="Helical" evidence="2">
    <location>
        <begin position="153"/>
        <end position="174"/>
    </location>
</feature>
<dbReference type="KEGG" id="caer:CSV91_04390"/>
<keyword evidence="2" id="KW-0472">Membrane</keyword>
<feature type="region of interest" description="Disordered" evidence="1">
    <location>
        <begin position="1"/>
        <end position="143"/>
    </location>
</feature>
<feature type="compositionally biased region" description="Polar residues" evidence="1">
    <location>
        <begin position="54"/>
        <end position="74"/>
    </location>
</feature>
<keyword evidence="2" id="KW-0812">Transmembrane</keyword>
<evidence type="ECO:0000313" key="3">
    <source>
        <dbReference type="EMBL" id="ATP53836.1"/>
    </source>
</evidence>
<dbReference type="Proteomes" id="UP000225608">
    <property type="component" value="Chromosome"/>
</dbReference>
<feature type="compositionally biased region" description="Low complexity" evidence="1">
    <location>
        <begin position="179"/>
        <end position="196"/>
    </location>
</feature>
<feature type="compositionally biased region" description="Basic and acidic residues" evidence="1">
    <location>
        <begin position="119"/>
        <end position="129"/>
    </location>
</feature>
<evidence type="ECO:0000256" key="1">
    <source>
        <dbReference type="SAM" id="MobiDB-lite"/>
    </source>
</evidence>
<evidence type="ECO:0000313" key="4">
    <source>
        <dbReference type="Proteomes" id="UP000225608"/>
    </source>
</evidence>
<dbReference type="EMBL" id="CP024160">
    <property type="protein sequence ID" value="ATP53836.1"/>
    <property type="molecule type" value="Genomic_DNA"/>
</dbReference>
<feature type="compositionally biased region" description="Polar residues" evidence="1">
    <location>
        <begin position="301"/>
        <end position="310"/>
    </location>
</feature>
<accession>A0A2D1TWZ1</accession>
<reference evidence="3 4" key="1">
    <citation type="submission" date="2017-10" db="EMBL/GenBank/DDBJ databases">
        <title>Complete genome sequence of Collinsella aerofaciens isolated from the gut of a healthy adult Indian.</title>
        <authorList>
            <person name="Bag S."/>
            <person name="Ghosh T.S."/>
            <person name="Das B."/>
        </authorList>
    </citation>
    <scope>NUCLEOTIDE SEQUENCE [LARGE SCALE GENOMIC DNA]</scope>
    <source>
        <strain evidence="4">indica</strain>
    </source>
</reference>
<dbReference type="RefSeq" id="WP_099431953.1">
    <property type="nucleotide sequence ID" value="NZ_CP024160.1"/>
</dbReference>
<keyword evidence="2" id="KW-1133">Transmembrane helix</keyword>
<proteinExistence type="predicted"/>
<feature type="region of interest" description="Disordered" evidence="1">
    <location>
        <begin position="259"/>
        <end position="310"/>
    </location>
</feature>
<sequence>MDQDKTTVMGGYGSAQAGDSADVTRVVPNPGYTDPAATQPSAEPTRVMGYGDTAQDSYAASSQGPYGNAASNAASDPFDYAPQDSYAASTPNPYDDLPQNPIPQPQQTTYMPRTAQPRYESREPYREYPKSIPQYGEDEEKKPSRSSSVIKKILIVLAIFFALSVVFAIVSGMLNKRGSSTADTTAEQTESASSSTVDLSDIPGQYWSNAKKLLKSRGADLSNALVLTDDGSTPVVDANWVVTSAYYNDNGNLEIQLTHKNSSGNSSGGQSGTDSSSSNTLEDLSNKAQELGDKAQELGDTAQNLGDTAQNLGDMATNAWDALQNGISGAQGN</sequence>
<protein>
    <submittedName>
        <fullName evidence="3">Uncharacterized protein</fullName>
    </submittedName>
</protein>